<name>A0A9J7AU23_9PROT</name>
<dbReference type="Gene3D" id="3.40.50.2300">
    <property type="match status" value="1"/>
</dbReference>
<reference evidence="4" key="1">
    <citation type="submission" date="2022-08" db="EMBL/GenBank/DDBJ databases">
        <title>Nisaea acidiphila sp. nov., isolated from a marine algal debris and emended description of the genus Nisaea Urios et al. 2008.</title>
        <authorList>
            <person name="Kwon K."/>
        </authorList>
    </citation>
    <scope>NUCLEOTIDE SEQUENCE</scope>
    <source>
        <strain evidence="4">MEBiC11861</strain>
    </source>
</reference>
<dbReference type="PANTHER" id="PTHR44591">
    <property type="entry name" value="STRESS RESPONSE REGULATOR PROTEIN 1"/>
    <property type="match status" value="1"/>
</dbReference>
<dbReference type="InterPro" id="IPR001789">
    <property type="entry name" value="Sig_transdc_resp-reg_receiver"/>
</dbReference>
<dbReference type="EMBL" id="CP102480">
    <property type="protein sequence ID" value="UUX51219.1"/>
    <property type="molecule type" value="Genomic_DNA"/>
</dbReference>
<dbReference type="SUPFAM" id="SSF52172">
    <property type="entry name" value="CheY-like"/>
    <property type="match status" value="1"/>
</dbReference>
<evidence type="ECO:0000256" key="2">
    <source>
        <dbReference type="PROSITE-ProRule" id="PRU00169"/>
    </source>
</evidence>
<dbReference type="Pfam" id="PF00072">
    <property type="entry name" value="Response_reg"/>
    <property type="match status" value="1"/>
</dbReference>
<dbReference type="PROSITE" id="PS50110">
    <property type="entry name" value="RESPONSE_REGULATORY"/>
    <property type="match status" value="1"/>
</dbReference>
<protein>
    <submittedName>
        <fullName evidence="4">Response regulator</fullName>
    </submittedName>
</protein>
<dbReference type="InterPro" id="IPR011006">
    <property type="entry name" value="CheY-like_superfamily"/>
</dbReference>
<keyword evidence="5" id="KW-1185">Reference proteome</keyword>
<dbReference type="GO" id="GO:0000160">
    <property type="term" value="P:phosphorelay signal transduction system"/>
    <property type="evidence" value="ECO:0007669"/>
    <property type="project" value="InterPro"/>
</dbReference>
<dbReference type="SMART" id="SM00448">
    <property type="entry name" value="REC"/>
    <property type="match status" value="1"/>
</dbReference>
<dbReference type="AlphaFoldDB" id="A0A9J7AU23"/>
<organism evidence="4 5">
    <name type="scientific">Nisaea acidiphila</name>
    <dbReference type="NCBI Taxonomy" id="1862145"/>
    <lineage>
        <taxon>Bacteria</taxon>
        <taxon>Pseudomonadati</taxon>
        <taxon>Pseudomonadota</taxon>
        <taxon>Alphaproteobacteria</taxon>
        <taxon>Rhodospirillales</taxon>
        <taxon>Thalassobaculaceae</taxon>
        <taxon>Nisaea</taxon>
    </lineage>
</organism>
<evidence type="ECO:0000259" key="3">
    <source>
        <dbReference type="PROSITE" id="PS50110"/>
    </source>
</evidence>
<sequence length="138" mass="15506">MNSQTDPLAAIRPNFSEFQVIVAEDEPMATKLAQGSLKLMGFKRIFHAPDGLKALKILRELDGDVQLIVSDWNMPEINGLEFLKAVRKIFPKMKFIMLTGNANKDFVIEARRAGVDAYIAKPFTPDQLKAKVEAIFKL</sequence>
<feature type="modified residue" description="4-aspartylphosphate" evidence="2">
    <location>
        <position position="71"/>
    </location>
</feature>
<evidence type="ECO:0000313" key="4">
    <source>
        <dbReference type="EMBL" id="UUX51219.1"/>
    </source>
</evidence>
<gene>
    <name evidence="4" type="ORF">NUH88_05885</name>
</gene>
<feature type="domain" description="Response regulatory" evidence="3">
    <location>
        <begin position="19"/>
        <end position="136"/>
    </location>
</feature>
<proteinExistence type="predicted"/>
<dbReference type="PANTHER" id="PTHR44591:SF19">
    <property type="entry name" value="TWO-COMPONENT RESPONSE REGULATOR-RELATED"/>
    <property type="match status" value="1"/>
</dbReference>
<accession>A0A9J7AU23</accession>
<evidence type="ECO:0000313" key="5">
    <source>
        <dbReference type="Proteomes" id="UP001060336"/>
    </source>
</evidence>
<dbReference type="KEGG" id="naci:NUH88_05885"/>
<dbReference type="RefSeq" id="WP_257770580.1">
    <property type="nucleotide sequence ID" value="NZ_CP102480.1"/>
</dbReference>
<evidence type="ECO:0000256" key="1">
    <source>
        <dbReference type="ARBA" id="ARBA00022553"/>
    </source>
</evidence>
<keyword evidence="1 2" id="KW-0597">Phosphoprotein</keyword>
<dbReference type="Proteomes" id="UP001060336">
    <property type="component" value="Chromosome"/>
</dbReference>
<dbReference type="InterPro" id="IPR050595">
    <property type="entry name" value="Bact_response_regulator"/>
</dbReference>